<dbReference type="HAMAP" id="MF_01477">
    <property type="entry name" value="Iojap_RsfS"/>
    <property type="match status" value="1"/>
</dbReference>
<dbReference type="NCBIfam" id="TIGR00090">
    <property type="entry name" value="rsfS_iojap_ybeB"/>
    <property type="match status" value="1"/>
</dbReference>
<keyword evidence="2" id="KW-0963">Cytoplasm</keyword>
<dbReference type="GO" id="GO:0090071">
    <property type="term" value="P:negative regulation of ribosome biogenesis"/>
    <property type="evidence" value="ECO:0007669"/>
    <property type="project" value="UniProtKB-UniRule"/>
</dbReference>
<keyword evidence="2" id="KW-0810">Translation regulation</keyword>
<name>M2ARV2_9BACT</name>
<dbReference type="PATRIC" id="fig|1263867.3.peg.4127"/>
<proteinExistence type="inferred from homology"/>
<evidence type="ECO:0000256" key="2">
    <source>
        <dbReference type="HAMAP-Rule" id="MF_01477"/>
    </source>
</evidence>
<dbReference type="PANTHER" id="PTHR21043">
    <property type="entry name" value="IOJAP SUPERFAMILY ORTHOLOG"/>
    <property type="match status" value="1"/>
</dbReference>
<evidence type="ECO:0000256" key="3">
    <source>
        <dbReference type="SAM" id="MobiDB-lite"/>
    </source>
</evidence>
<feature type="compositionally biased region" description="Polar residues" evidence="3">
    <location>
        <begin position="73"/>
        <end position="84"/>
    </location>
</feature>
<sequence length="222" mass="24513">MFSIGQVVASGGGLTETSDWIRRGKTRQKHASGWCLTGAPKKQTRYTTGQLRDVGLLHPPFFPHSLESCLNLSDQLPSSSNDTPSADPMAHPSRAIRPHGLEDARKLATEAARVALDNNGQDVMVLNVSEQSAEFDFFVIATGTSRRQLHAISEQTDDALEKGLGDRRQGIEGYQESSWIVLDYGSLVVHLFDEETREYYDLESLWADATPIPLSDLGLTQR</sequence>
<keyword evidence="2" id="KW-0678">Repressor</keyword>
<dbReference type="AlphaFoldDB" id="M2ARV2"/>
<feature type="region of interest" description="Disordered" evidence="3">
    <location>
        <begin position="1"/>
        <end position="25"/>
    </location>
</feature>
<organism evidence="4 5">
    <name type="scientific">Rhodopirellula europaea 6C</name>
    <dbReference type="NCBI Taxonomy" id="1263867"/>
    <lineage>
        <taxon>Bacteria</taxon>
        <taxon>Pseudomonadati</taxon>
        <taxon>Planctomycetota</taxon>
        <taxon>Planctomycetia</taxon>
        <taxon>Pirellulales</taxon>
        <taxon>Pirellulaceae</taxon>
        <taxon>Rhodopirellula</taxon>
    </lineage>
</organism>
<dbReference type="Pfam" id="PF02410">
    <property type="entry name" value="RsfS"/>
    <property type="match status" value="1"/>
</dbReference>
<dbReference type="GO" id="GO:0043023">
    <property type="term" value="F:ribosomal large subunit binding"/>
    <property type="evidence" value="ECO:0007669"/>
    <property type="project" value="TreeGrafter"/>
</dbReference>
<comment type="subcellular location">
    <subcellularLocation>
        <location evidence="2">Cytoplasm</location>
    </subcellularLocation>
</comment>
<protein>
    <recommendedName>
        <fullName evidence="2">Ribosomal silencing factor RsfS</fullName>
    </recommendedName>
</protein>
<comment type="similarity">
    <text evidence="1 2">Belongs to the Iojap/RsfS family.</text>
</comment>
<comment type="subunit">
    <text evidence="2">Interacts with ribosomal protein uL14 (rplN).</text>
</comment>
<feature type="region of interest" description="Disordered" evidence="3">
    <location>
        <begin position="73"/>
        <end position="96"/>
    </location>
</feature>
<gene>
    <name evidence="2" type="primary">rsfS</name>
    <name evidence="4" type="ORF">RE6C_03861</name>
</gene>
<dbReference type="InterPro" id="IPR004394">
    <property type="entry name" value="Iojap/RsfS/C7orf30"/>
</dbReference>
<evidence type="ECO:0000256" key="1">
    <source>
        <dbReference type="ARBA" id="ARBA00010574"/>
    </source>
</evidence>
<dbReference type="EMBL" id="ANMO01000174">
    <property type="protein sequence ID" value="EMB15422.1"/>
    <property type="molecule type" value="Genomic_DNA"/>
</dbReference>
<dbReference type="GO" id="GO:0042256">
    <property type="term" value="P:cytosolic ribosome assembly"/>
    <property type="evidence" value="ECO:0007669"/>
    <property type="project" value="UniProtKB-UniRule"/>
</dbReference>
<dbReference type="Proteomes" id="UP000011529">
    <property type="component" value="Unassembled WGS sequence"/>
</dbReference>
<evidence type="ECO:0000313" key="4">
    <source>
        <dbReference type="EMBL" id="EMB15422.1"/>
    </source>
</evidence>
<reference evidence="4" key="2">
    <citation type="journal article" date="2013" name="Mar. Genomics">
        <title>Expression of sulfatases in Rhodopirellula baltica and the diversity of sulfatases in the genus Rhodopirellula.</title>
        <authorList>
            <person name="Wegner C.E."/>
            <person name="Richter-Heitmann T."/>
            <person name="Klindworth A."/>
            <person name="Klockow C."/>
            <person name="Richter M."/>
            <person name="Achstetter T."/>
            <person name="Glockner F.O."/>
            <person name="Harder J."/>
        </authorList>
    </citation>
    <scope>NUCLEOTIDE SEQUENCE [LARGE SCALE GENOMIC DNA]</scope>
    <source>
        <strain evidence="4">6C</strain>
    </source>
</reference>
<keyword evidence="5" id="KW-1185">Reference proteome</keyword>
<dbReference type="Gene3D" id="3.30.460.10">
    <property type="entry name" value="Beta Polymerase, domain 2"/>
    <property type="match status" value="1"/>
</dbReference>
<reference evidence="4" key="1">
    <citation type="submission" date="2012-11" db="EMBL/GenBank/DDBJ databases">
        <title>Permanent draft genomes of Rhodopirellula europaea strain SH398 and 6C.</title>
        <authorList>
            <person name="Richter M."/>
            <person name="Richter-Heitmann T."/>
            <person name="Frank C."/>
            <person name="Harder J."/>
            <person name="Glockner F.O."/>
        </authorList>
    </citation>
    <scope>NUCLEOTIDE SEQUENCE</scope>
    <source>
        <strain evidence="4">6C</strain>
    </source>
</reference>
<comment type="function">
    <text evidence="2">Functions as a ribosomal silencing factor. Interacts with ribosomal protein uL14 (rplN), blocking formation of intersubunit bridge B8. Prevents association of the 30S and 50S ribosomal subunits and the formation of functional ribosomes, thus repressing translation.</text>
</comment>
<dbReference type="InterPro" id="IPR043519">
    <property type="entry name" value="NT_sf"/>
</dbReference>
<dbReference type="SUPFAM" id="SSF81301">
    <property type="entry name" value="Nucleotidyltransferase"/>
    <property type="match status" value="1"/>
</dbReference>
<dbReference type="PANTHER" id="PTHR21043:SF0">
    <property type="entry name" value="MITOCHONDRIAL ASSEMBLY OF RIBOSOMAL LARGE SUBUNIT PROTEIN 1"/>
    <property type="match status" value="1"/>
</dbReference>
<evidence type="ECO:0000313" key="5">
    <source>
        <dbReference type="Proteomes" id="UP000011529"/>
    </source>
</evidence>
<comment type="caution">
    <text evidence="4">The sequence shown here is derived from an EMBL/GenBank/DDBJ whole genome shotgun (WGS) entry which is preliminary data.</text>
</comment>
<dbReference type="GO" id="GO:0017148">
    <property type="term" value="P:negative regulation of translation"/>
    <property type="evidence" value="ECO:0007669"/>
    <property type="project" value="UniProtKB-UniRule"/>
</dbReference>
<accession>M2ARV2</accession>
<dbReference type="GO" id="GO:0005737">
    <property type="term" value="C:cytoplasm"/>
    <property type="evidence" value="ECO:0007669"/>
    <property type="project" value="UniProtKB-SubCell"/>
</dbReference>